<dbReference type="Gene3D" id="2.60.40.420">
    <property type="entry name" value="Cupredoxins - blue copper proteins"/>
    <property type="match status" value="1"/>
</dbReference>
<organism evidence="2 3">
    <name type="scientific">Pseudonocardia xinjiangensis</name>
    <dbReference type="NCBI Taxonomy" id="75289"/>
    <lineage>
        <taxon>Bacteria</taxon>
        <taxon>Bacillati</taxon>
        <taxon>Actinomycetota</taxon>
        <taxon>Actinomycetes</taxon>
        <taxon>Pseudonocardiales</taxon>
        <taxon>Pseudonocardiaceae</taxon>
        <taxon>Pseudonocardia</taxon>
    </lineage>
</organism>
<dbReference type="SUPFAM" id="SSF49503">
    <property type="entry name" value="Cupredoxins"/>
    <property type="match status" value="1"/>
</dbReference>
<comment type="caution">
    <text evidence="2">The sequence shown here is derived from an EMBL/GenBank/DDBJ whole genome shotgun (WGS) entry which is preliminary data.</text>
</comment>
<name>A0ABX1RHJ1_9PSEU</name>
<reference evidence="2 3" key="1">
    <citation type="submission" date="2020-04" db="EMBL/GenBank/DDBJ databases">
        <authorList>
            <person name="Klaysubun C."/>
            <person name="Duangmal K."/>
            <person name="Lipun K."/>
        </authorList>
    </citation>
    <scope>NUCLEOTIDE SEQUENCE [LARGE SCALE GENOMIC DNA]</scope>
    <source>
        <strain evidence="2 3">JCM 11839</strain>
    </source>
</reference>
<dbReference type="InterPro" id="IPR008972">
    <property type="entry name" value="Cupredoxin"/>
</dbReference>
<keyword evidence="3" id="KW-1185">Reference proteome</keyword>
<keyword evidence="1" id="KW-0732">Signal</keyword>
<evidence type="ECO:0000313" key="3">
    <source>
        <dbReference type="Proteomes" id="UP001296706"/>
    </source>
</evidence>
<feature type="chain" id="PRO_5046521908" description="EfeO-type cupredoxin-like domain-containing protein" evidence="1">
    <location>
        <begin position="24"/>
        <end position="117"/>
    </location>
</feature>
<dbReference type="EMBL" id="JAAXKY010000081">
    <property type="protein sequence ID" value="NMH79860.1"/>
    <property type="molecule type" value="Genomic_DNA"/>
</dbReference>
<accession>A0ABX1RHJ1</accession>
<evidence type="ECO:0008006" key="4">
    <source>
        <dbReference type="Google" id="ProtNLM"/>
    </source>
</evidence>
<sequence length="117" mass="11632">MAATLVVAALAVGGCGSAGSGPAAPAVTADGVQRVEVAVAGGAVTGGVRRFAVPLGSTVEVVVASDVADEVHLHGYDRTAYVTAGATTTLRFVADLPGVFDVELEQRSLPLTQLQVS</sequence>
<evidence type="ECO:0000313" key="2">
    <source>
        <dbReference type="EMBL" id="NMH79860.1"/>
    </source>
</evidence>
<feature type="signal peptide" evidence="1">
    <location>
        <begin position="1"/>
        <end position="23"/>
    </location>
</feature>
<gene>
    <name evidence="2" type="ORF">HF577_22555</name>
</gene>
<protein>
    <recommendedName>
        <fullName evidence="4">EfeO-type cupredoxin-like domain-containing protein</fullName>
    </recommendedName>
</protein>
<proteinExistence type="predicted"/>
<dbReference type="Proteomes" id="UP001296706">
    <property type="component" value="Unassembled WGS sequence"/>
</dbReference>
<evidence type="ECO:0000256" key="1">
    <source>
        <dbReference type="SAM" id="SignalP"/>
    </source>
</evidence>